<gene>
    <name evidence="4" type="ORF">GBZ26_11345</name>
</gene>
<reference evidence="4 5" key="1">
    <citation type="submission" date="2019-10" db="EMBL/GenBank/DDBJ databases">
        <title>Genome sequence of Azospirillum formosense CC-Nfb-7.</title>
        <authorList>
            <person name="Ambrosini A."/>
            <person name="Sant'Anna F.H."/>
            <person name="Cassan F.D."/>
            <person name="Souza E.M."/>
            <person name="Passaglia L.M.P."/>
        </authorList>
    </citation>
    <scope>NUCLEOTIDE SEQUENCE [LARGE SCALE GENOMIC DNA]</scope>
    <source>
        <strain evidence="4 5">CC-NFb-7</strain>
    </source>
</reference>
<evidence type="ECO:0000259" key="3">
    <source>
        <dbReference type="PROSITE" id="PS51898"/>
    </source>
</evidence>
<organism evidence="4 5">
    <name type="scientific">Azospirillum formosense</name>
    <dbReference type="NCBI Taxonomy" id="861533"/>
    <lineage>
        <taxon>Bacteria</taxon>
        <taxon>Pseudomonadati</taxon>
        <taxon>Pseudomonadota</taxon>
        <taxon>Alphaproteobacteria</taxon>
        <taxon>Rhodospirillales</taxon>
        <taxon>Azospirillaceae</taxon>
        <taxon>Azospirillum</taxon>
    </lineage>
</organism>
<sequence length="432" mass="49315">MLRDSARYSVNNVIMEGGERFALLIDKATGLPDPFTTRYSAVFLRSKGGSVNSMAKAMRAVALALEWAGTRGIDLTQRIDSGDLLTQEETTDLVNWLRLSRRKPTKAEKLTAQGVKPKRRAVDTRNSVPDIVDAETHYARVLDVRAYIAWRVELALHRIPIASGRYRDAAQKLADWKTMIAGQVRSGKLAKKYGLPPELRARFLEIVHPDCSENPFDPAHRYRNYALLLMYYELGLRRAEALVLKTGDLRFSGNQPSLHVHRRADDPDDPRPDEPLVKTAGRLLPVGQNLRQAVETWLIRHRADRTRYPGAKKTPYVFVAENGRPMALRTVNDLFIRIRDRFPEFPRNLSPHMLRHDWNDRFSDLCDAERQAQTTSPVAPDDRLTHAKEMALRNYLMGWKKHSERAATYTNRTTEVQAASLMLRLQERSANG</sequence>
<feature type="compositionally biased region" description="Basic and acidic residues" evidence="2">
    <location>
        <begin position="263"/>
        <end position="276"/>
    </location>
</feature>
<feature type="domain" description="Tyr recombinase" evidence="3">
    <location>
        <begin position="190"/>
        <end position="408"/>
    </location>
</feature>
<evidence type="ECO:0000256" key="1">
    <source>
        <dbReference type="ARBA" id="ARBA00023172"/>
    </source>
</evidence>
<dbReference type="CDD" id="cd00397">
    <property type="entry name" value="DNA_BRE_C"/>
    <property type="match status" value="1"/>
</dbReference>
<evidence type="ECO:0000313" key="4">
    <source>
        <dbReference type="EMBL" id="NUB19806.1"/>
    </source>
</evidence>
<keyword evidence="5" id="KW-1185">Reference proteome</keyword>
<dbReference type="PROSITE" id="PS51898">
    <property type="entry name" value="TYR_RECOMBINASE"/>
    <property type="match status" value="1"/>
</dbReference>
<feature type="region of interest" description="Disordered" evidence="2">
    <location>
        <begin position="255"/>
        <end position="276"/>
    </location>
</feature>
<dbReference type="InterPro" id="IPR002104">
    <property type="entry name" value="Integrase_catalytic"/>
</dbReference>
<keyword evidence="1" id="KW-0233">DNA recombination</keyword>
<evidence type="ECO:0000256" key="2">
    <source>
        <dbReference type="SAM" id="MobiDB-lite"/>
    </source>
</evidence>
<dbReference type="EMBL" id="WHOR01000067">
    <property type="protein sequence ID" value="NUB19806.1"/>
    <property type="molecule type" value="Genomic_DNA"/>
</dbReference>
<dbReference type="InterPro" id="IPR011010">
    <property type="entry name" value="DNA_brk_join_enz"/>
</dbReference>
<proteinExistence type="predicted"/>
<dbReference type="Pfam" id="PF00589">
    <property type="entry name" value="Phage_integrase"/>
    <property type="match status" value="1"/>
</dbReference>
<name>A0ABX2KT98_9PROT</name>
<comment type="caution">
    <text evidence="4">The sequence shown here is derived from an EMBL/GenBank/DDBJ whole genome shotgun (WGS) entry which is preliminary data.</text>
</comment>
<dbReference type="InterPro" id="IPR013762">
    <property type="entry name" value="Integrase-like_cat_sf"/>
</dbReference>
<dbReference type="SUPFAM" id="SSF56349">
    <property type="entry name" value="DNA breaking-rejoining enzymes"/>
    <property type="match status" value="1"/>
</dbReference>
<dbReference type="Proteomes" id="UP000639419">
    <property type="component" value="Unassembled WGS sequence"/>
</dbReference>
<protein>
    <submittedName>
        <fullName evidence="4">Tyrosine-type recombinase/integrase</fullName>
    </submittedName>
</protein>
<dbReference type="RefSeq" id="WP_211104706.1">
    <property type="nucleotide sequence ID" value="NZ_JABEXZ010000002.1"/>
</dbReference>
<evidence type="ECO:0000313" key="5">
    <source>
        <dbReference type="Proteomes" id="UP000639419"/>
    </source>
</evidence>
<accession>A0ABX2KT98</accession>
<dbReference type="Gene3D" id="1.10.443.10">
    <property type="entry name" value="Intergrase catalytic core"/>
    <property type="match status" value="1"/>
</dbReference>